<evidence type="ECO:0000313" key="3">
    <source>
        <dbReference type="Proteomes" id="UP000824065"/>
    </source>
</evidence>
<feature type="transmembrane region" description="Helical" evidence="1">
    <location>
        <begin position="95"/>
        <end position="112"/>
    </location>
</feature>
<evidence type="ECO:0000256" key="1">
    <source>
        <dbReference type="SAM" id="Phobius"/>
    </source>
</evidence>
<dbReference type="InterPro" id="IPR025962">
    <property type="entry name" value="SdpI/YhfL"/>
</dbReference>
<dbReference type="PANTHER" id="PTHR37810">
    <property type="entry name" value="IMMUNITY PROTEIN SDPI"/>
    <property type="match status" value="1"/>
</dbReference>
<dbReference type="AlphaFoldDB" id="A0A9D2FGQ1"/>
<protein>
    <submittedName>
        <fullName evidence="2">SdpI family protein</fullName>
    </submittedName>
</protein>
<comment type="caution">
    <text evidence="2">The sequence shown here is derived from an EMBL/GenBank/DDBJ whole genome shotgun (WGS) entry which is preliminary data.</text>
</comment>
<dbReference type="EMBL" id="DXBJ01000048">
    <property type="protein sequence ID" value="HIZ58251.1"/>
    <property type="molecule type" value="Genomic_DNA"/>
</dbReference>
<keyword evidence="1" id="KW-0472">Membrane</keyword>
<reference evidence="2" key="1">
    <citation type="journal article" date="2021" name="PeerJ">
        <title>Extensive microbial diversity within the chicken gut microbiome revealed by metagenomics and culture.</title>
        <authorList>
            <person name="Gilroy R."/>
            <person name="Ravi A."/>
            <person name="Getino M."/>
            <person name="Pursley I."/>
            <person name="Horton D.L."/>
            <person name="Alikhan N.F."/>
            <person name="Baker D."/>
            <person name="Gharbi K."/>
            <person name="Hall N."/>
            <person name="Watson M."/>
            <person name="Adriaenssens E.M."/>
            <person name="Foster-Nyarko E."/>
            <person name="Jarju S."/>
            <person name="Secka A."/>
            <person name="Antonio M."/>
            <person name="Oren A."/>
            <person name="Chaudhuri R.R."/>
            <person name="La Ragione R."/>
            <person name="Hildebrand F."/>
            <person name="Pallen M.J."/>
        </authorList>
    </citation>
    <scope>NUCLEOTIDE SEQUENCE</scope>
    <source>
        <strain evidence="2">ChiBcec16-3735</strain>
    </source>
</reference>
<dbReference type="Proteomes" id="UP000824065">
    <property type="component" value="Unassembled WGS sequence"/>
</dbReference>
<feature type="transmembrane region" description="Helical" evidence="1">
    <location>
        <begin position="208"/>
        <end position="227"/>
    </location>
</feature>
<dbReference type="GO" id="GO:0009636">
    <property type="term" value="P:response to toxic substance"/>
    <property type="evidence" value="ECO:0007669"/>
    <property type="project" value="TreeGrafter"/>
</dbReference>
<evidence type="ECO:0000313" key="2">
    <source>
        <dbReference type="EMBL" id="HIZ58251.1"/>
    </source>
</evidence>
<organism evidence="2 3">
    <name type="scientific">Candidatus Faecalibacterium gallistercoris</name>
    <dbReference type="NCBI Taxonomy" id="2838579"/>
    <lineage>
        <taxon>Bacteria</taxon>
        <taxon>Bacillati</taxon>
        <taxon>Bacillota</taxon>
        <taxon>Clostridia</taxon>
        <taxon>Eubacteriales</taxon>
        <taxon>Oscillospiraceae</taxon>
        <taxon>Faecalibacterium</taxon>
    </lineage>
</organism>
<dbReference type="Pfam" id="PF13630">
    <property type="entry name" value="SdpI"/>
    <property type="match status" value="1"/>
</dbReference>
<keyword evidence="1" id="KW-1133">Transmembrane helix</keyword>
<feature type="transmembrane region" description="Helical" evidence="1">
    <location>
        <begin position="64"/>
        <end position="83"/>
    </location>
</feature>
<feature type="transmembrane region" description="Helical" evidence="1">
    <location>
        <begin position="35"/>
        <end position="52"/>
    </location>
</feature>
<dbReference type="PANTHER" id="PTHR37810:SF5">
    <property type="entry name" value="IMMUNITY PROTEIN SDPI"/>
    <property type="match status" value="1"/>
</dbReference>
<feature type="transmembrane region" description="Helical" evidence="1">
    <location>
        <begin position="167"/>
        <end position="187"/>
    </location>
</feature>
<name>A0A9D2FGQ1_9FIRM</name>
<proteinExistence type="predicted"/>
<reference evidence="2" key="2">
    <citation type="submission" date="2021-04" db="EMBL/GenBank/DDBJ databases">
        <authorList>
            <person name="Gilroy R."/>
        </authorList>
    </citation>
    <scope>NUCLEOTIDE SEQUENCE</scope>
    <source>
        <strain evidence="2">ChiBcec16-3735</strain>
    </source>
</reference>
<feature type="transmembrane region" description="Helical" evidence="1">
    <location>
        <begin position="145"/>
        <end position="161"/>
    </location>
</feature>
<sequence length="339" mass="37093">MKKIIANHKGQLVLSSLVTLLPALAGWRLAWEGAAMLAAHWLVLLITFSDRRNRENQSRKAVRLIFWIMPAVSLLTGGVTALLQRGVQSTSTLSTAMAMGFGLLFIVLGNYMPKFRQNSFMGIRVKWTLESEANWNATHRMGGKVWVAGGFACLAGAMLPIQAMGVVFPLVLVTVALAPIVYSYYYSKTQPAAEKTVSAPLPLWQKRAARLIVAAVAVIAVWVFLAGSAKIVYEDASFTIEASGWQDLTLSYSDIAAVDYLPAEEVPEGGIRTYGLGNLRVSFGHFSNEAYGDYIRYTYDSCRDCVRLTTAGGRTVLLNGPDQAATRAIFDQLKERTGL</sequence>
<keyword evidence="1" id="KW-0812">Transmembrane</keyword>
<gene>
    <name evidence="2" type="ORF">H9725_06690</name>
</gene>
<accession>A0A9D2FGQ1</accession>